<dbReference type="Pfam" id="PF01476">
    <property type="entry name" value="LysM"/>
    <property type="match status" value="1"/>
</dbReference>
<dbReference type="GO" id="GO:0008061">
    <property type="term" value="F:chitin binding"/>
    <property type="evidence" value="ECO:0007669"/>
    <property type="project" value="UniProtKB-KW"/>
</dbReference>
<sequence>MRCSRFLSLYGFVILSNLIQLEAPGKFSPSCSATFNQSIACSLALSRVASGSLIPTANDLPKICTDACLSELKSLRTKQLKACNSSDVAVIEGLAYPATYTTDLLLYTYNYACMKSLTASDYCFPAFWEWNNDTTAATSAQLCSDCNLRIQQAQLESPFGYDDDAASDYASLTSSHFSIYLYLAKDDATRFDQSVYYHSCYTFLSVSESQKVATFHLMQANNLPGYCSQFPRTGTNLCIPQSCNLYTVAGNDTCYGIAQAHNGTFSATQLISWNPNINRQCSNLNQITGYQICVSFLGPPSVVAIGNESITAPSALTISTIFFFPGGKYYLAVDGDSCASISMAMGISLKDFFFLNPMINSTCAWAPKEALAIN</sequence>
<dbReference type="SMART" id="SM00257">
    <property type="entry name" value="LysM"/>
    <property type="match status" value="2"/>
</dbReference>
<dbReference type="PANTHER" id="PTHR34997">
    <property type="entry name" value="AM15"/>
    <property type="match status" value="1"/>
</dbReference>
<comment type="caution">
    <text evidence="6">The sequence shown here is derived from an EMBL/GenBank/DDBJ whole genome shotgun (WGS) entry which is preliminary data.</text>
</comment>
<reference evidence="6 7" key="1">
    <citation type="journal article" date="2016" name="Genome Announc.">
        <title>Draft Whole-Genome Sequence of Trichoderma gamsii T6085, a Promising Biocontrol Agent of Fusarium Head Blight on Wheat.</title>
        <authorList>
            <person name="Baroncelli R."/>
            <person name="Zapparata A."/>
            <person name="Piaggeschi G."/>
            <person name="Sarrocco S."/>
            <person name="Vannacci G."/>
        </authorList>
    </citation>
    <scope>NUCLEOTIDE SEQUENCE [LARGE SCALE GENOMIC DNA]</scope>
    <source>
        <strain evidence="6 7">T6085</strain>
    </source>
</reference>
<feature type="domain" description="LysM" evidence="5">
    <location>
        <begin position="244"/>
        <end position="292"/>
    </location>
</feature>
<dbReference type="CDD" id="cd00118">
    <property type="entry name" value="LysM"/>
    <property type="match status" value="2"/>
</dbReference>
<comment type="similarity">
    <text evidence="3">Belongs to the secreted LysM effector family.</text>
</comment>
<gene>
    <name evidence="6" type="ORF">TGAM01_v209816</name>
</gene>
<organism evidence="6 7">
    <name type="scientific">Trichoderma gamsii</name>
    <dbReference type="NCBI Taxonomy" id="398673"/>
    <lineage>
        <taxon>Eukaryota</taxon>
        <taxon>Fungi</taxon>
        <taxon>Dikarya</taxon>
        <taxon>Ascomycota</taxon>
        <taxon>Pezizomycotina</taxon>
        <taxon>Sordariomycetes</taxon>
        <taxon>Hypocreomycetidae</taxon>
        <taxon>Hypocreales</taxon>
        <taxon>Hypocreaceae</taxon>
        <taxon>Trichoderma</taxon>
    </lineage>
</organism>
<evidence type="ECO:0000256" key="4">
    <source>
        <dbReference type="SAM" id="SignalP"/>
    </source>
</evidence>
<dbReference type="PANTHER" id="PTHR34997:SF1">
    <property type="entry name" value="PEPTIDOGLYCAN-BINDING LYSIN DOMAIN"/>
    <property type="match status" value="1"/>
</dbReference>
<dbReference type="RefSeq" id="XP_018655848.1">
    <property type="nucleotide sequence ID" value="XM_018810930.1"/>
</dbReference>
<evidence type="ECO:0000259" key="5">
    <source>
        <dbReference type="PROSITE" id="PS51782"/>
    </source>
</evidence>
<dbReference type="EMBL" id="JPDN02000051">
    <property type="protein sequence ID" value="PON21365.1"/>
    <property type="molecule type" value="Genomic_DNA"/>
</dbReference>
<dbReference type="SUPFAM" id="SSF54106">
    <property type="entry name" value="LysM domain"/>
    <property type="match status" value="1"/>
</dbReference>
<dbReference type="Proteomes" id="UP000054821">
    <property type="component" value="Unassembled WGS sequence"/>
</dbReference>
<dbReference type="InterPro" id="IPR018392">
    <property type="entry name" value="LysM"/>
</dbReference>
<keyword evidence="7" id="KW-1185">Reference proteome</keyword>
<dbReference type="STRING" id="398673.A0A2P4ZAP6"/>
<evidence type="ECO:0000256" key="3">
    <source>
        <dbReference type="ARBA" id="ARBA00044955"/>
    </source>
</evidence>
<dbReference type="InterPro" id="IPR052210">
    <property type="entry name" value="LysM1-like"/>
</dbReference>
<keyword evidence="4" id="KW-0732">Signal</keyword>
<evidence type="ECO:0000313" key="7">
    <source>
        <dbReference type="Proteomes" id="UP000054821"/>
    </source>
</evidence>
<evidence type="ECO:0000256" key="2">
    <source>
        <dbReference type="ARBA" id="ARBA00023026"/>
    </source>
</evidence>
<keyword evidence="1" id="KW-0147">Chitin-binding</keyword>
<dbReference type="Gene3D" id="3.10.350.10">
    <property type="entry name" value="LysM domain"/>
    <property type="match status" value="2"/>
</dbReference>
<evidence type="ECO:0000256" key="1">
    <source>
        <dbReference type="ARBA" id="ARBA00022669"/>
    </source>
</evidence>
<accession>A0A2P4ZAP6</accession>
<dbReference type="AlphaFoldDB" id="A0A2P4ZAP6"/>
<protein>
    <submittedName>
        <fullName evidence="6">LysM domain-containing protein</fullName>
    </submittedName>
</protein>
<dbReference type="PROSITE" id="PS51782">
    <property type="entry name" value="LYSM"/>
    <property type="match status" value="2"/>
</dbReference>
<keyword evidence="2" id="KW-0843">Virulence</keyword>
<feature type="domain" description="LysM" evidence="5">
    <location>
        <begin position="328"/>
        <end position="373"/>
    </location>
</feature>
<evidence type="ECO:0000313" key="6">
    <source>
        <dbReference type="EMBL" id="PON21365.1"/>
    </source>
</evidence>
<feature type="chain" id="PRO_5015201540" evidence="4">
    <location>
        <begin position="22"/>
        <end position="374"/>
    </location>
</feature>
<name>A0A2P4ZAP6_9HYPO</name>
<feature type="signal peptide" evidence="4">
    <location>
        <begin position="1"/>
        <end position="21"/>
    </location>
</feature>
<dbReference type="GeneID" id="29991013"/>
<dbReference type="InterPro" id="IPR036779">
    <property type="entry name" value="LysM_dom_sf"/>
</dbReference>
<proteinExistence type="inferred from homology"/>